<keyword evidence="4" id="KW-0883">Thioether bond</keyword>
<feature type="domain" description="Tyrosinase copper-binding" evidence="10">
    <location>
        <begin position="325"/>
        <end position="336"/>
    </location>
</feature>
<keyword evidence="5" id="KW-0560">Oxidoreductase</keyword>
<dbReference type="InterPro" id="IPR022739">
    <property type="entry name" value="Polyphenol_oxidase_cen"/>
</dbReference>
<feature type="domain" description="Tyrosinase copper-binding" evidence="9">
    <location>
        <begin position="169"/>
        <end position="186"/>
    </location>
</feature>
<dbReference type="GO" id="GO:0046872">
    <property type="term" value="F:metal ion binding"/>
    <property type="evidence" value="ECO:0007669"/>
    <property type="project" value="UniProtKB-KW"/>
</dbReference>
<gene>
    <name evidence="11" type="ORF">Cni_G11653</name>
</gene>
<evidence type="ECO:0000313" key="12">
    <source>
        <dbReference type="Proteomes" id="UP001327560"/>
    </source>
</evidence>
<dbReference type="SUPFAM" id="SSF48056">
    <property type="entry name" value="Di-copper centre-containing domain"/>
    <property type="match status" value="1"/>
</dbReference>
<dbReference type="GO" id="GO:0004097">
    <property type="term" value="F:catechol oxidase activity"/>
    <property type="evidence" value="ECO:0007669"/>
    <property type="project" value="InterPro"/>
</dbReference>
<dbReference type="PROSITE" id="PS00497">
    <property type="entry name" value="TYROSINASE_1"/>
    <property type="match status" value="1"/>
</dbReference>
<evidence type="ECO:0000256" key="6">
    <source>
        <dbReference type="ARBA" id="ARBA00023008"/>
    </source>
</evidence>
<evidence type="ECO:0000259" key="10">
    <source>
        <dbReference type="PROSITE" id="PS00498"/>
    </source>
</evidence>
<dbReference type="InterPro" id="IPR008922">
    <property type="entry name" value="Di-copper_centre_dom_sf"/>
</dbReference>
<evidence type="ECO:0000313" key="11">
    <source>
        <dbReference type="EMBL" id="WOL02934.1"/>
    </source>
</evidence>
<protein>
    <submittedName>
        <fullName evidence="11">Polyphenol oxidase I, chloroplastic-like</fullName>
    </submittedName>
</protein>
<evidence type="ECO:0000256" key="5">
    <source>
        <dbReference type="ARBA" id="ARBA00023002"/>
    </source>
</evidence>
<name>A0AAQ3K708_9LILI</name>
<keyword evidence="8" id="KW-0732">Signal</keyword>
<comment type="cofactor">
    <cofactor evidence="1">
        <name>Cu(2+)</name>
        <dbReference type="ChEBI" id="CHEBI:29036"/>
    </cofactor>
</comment>
<dbReference type="Pfam" id="PF00264">
    <property type="entry name" value="Tyrosinase"/>
    <property type="match status" value="1"/>
</dbReference>
<evidence type="ECO:0000256" key="2">
    <source>
        <dbReference type="ARBA" id="ARBA00009928"/>
    </source>
</evidence>
<dbReference type="PANTHER" id="PTHR11474">
    <property type="entry name" value="TYROSINASE FAMILY MEMBER"/>
    <property type="match status" value="1"/>
</dbReference>
<dbReference type="Pfam" id="PF12142">
    <property type="entry name" value="PPO1_DWL"/>
    <property type="match status" value="1"/>
</dbReference>
<evidence type="ECO:0000259" key="9">
    <source>
        <dbReference type="PROSITE" id="PS00497"/>
    </source>
</evidence>
<dbReference type="InterPro" id="IPR022740">
    <property type="entry name" value="Polyphenol_oxidase_C"/>
</dbReference>
<evidence type="ECO:0000256" key="4">
    <source>
        <dbReference type="ARBA" id="ARBA00022784"/>
    </source>
</evidence>
<proteinExistence type="inferred from homology"/>
<keyword evidence="3" id="KW-0479">Metal-binding</keyword>
<dbReference type="InterPro" id="IPR002227">
    <property type="entry name" value="Tyrosinase_Cu-bd"/>
</dbReference>
<dbReference type="PROSITE" id="PS00498">
    <property type="entry name" value="TYROSINASE_2"/>
    <property type="match status" value="1"/>
</dbReference>
<evidence type="ECO:0000256" key="8">
    <source>
        <dbReference type="SAM" id="SignalP"/>
    </source>
</evidence>
<dbReference type="InterPro" id="IPR050316">
    <property type="entry name" value="Tyrosinase/Hemocyanin"/>
</dbReference>
<dbReference type="Gene3D" id="1.10.1280.10">
    <property type="entry name" value="Di-copper center containing domain from catechol oxidase"/>
    <property type="match status" value="1"/>
</dbReference>
<dbReference type="PRINTS" id="PR00092">
    <property type="entry name" value="TYROSINASE"/>
</dbReference>
<dbReference type="Pfam" id="PF12143">
    <property type="entry name" value="PPO1_KFDV"/>
    <property type="match status" value="1"/>
</dbReference>
<comment type="similarity">
    <text evidence="2">Belongs to the tyrosinase family.</text>
</comment>
<keyword evidence="12" id="KW-1185">Reference proteome</keyword>
<feature type="chain" id="PRO_5042970080" evidence="8">
    <location>
        <begin position="26"/>
        <end position="575"/>
    </location>
</feature>
<reference evidence="11 12" key="1">
    <citation type="submission" date="2023-10" db="EMBL/GenBank/DDBJ databases">
        <title>Chromosome-scale genome assembly provides insights into flower coloration mechanisms of Canna indica.</title>
        <authorList>
            <person name="Li C."/>
        </authorList>
    </citation>
    <scope>NUCLEOTIDE SEQUENCE [LARGE SCALE GENOMIC DNA]</scope>
    <source>
        <tissue evidence="11">Flower</tissue>
    </source>
</reference>
<dbReference type="PANTHER" id="PTHR11474:SF128">
    <property type="entry name" value="AUREUSIDIN SYNTHASE-LIKE"/>
    <property type="match status" value="1"/>
</dbReference>
<dbReference type="Proteomes" id="UP001327560">
    <property type="component" value="Chromosome 3"/>
</dbReference>
<dbReference type="EMBL" id="CP136892">
    <property type="protein sequence ID" value="WOL02934.1"/>
    <property type="molecule type" value="Genomic_DNA"/>
</dbReference>
<evidence type="ECO:0000256" key="3">
    <source>
        <dbReference type="ARBA" id="ARBA00022723"/>
    </source>
</evidence>
<dbReference type="AlphaFoldDB" id="A0AAQ3K708"/>
<evidence type="ECO:0000256" key="1">
    <source>
        <dbReference type="ARBA" id="ARBA00001973"/>
    </source>
</evidence>
<keyword evidence="6" id="KW-0186">Copper</keyword>
<organism evidence="11 12">
    <name type="scientific">Canna indica</name>
    <name type="common">Indian-shot</name>
    <dbReference type="NCBI Taxonomy" id="4628"/>
    <lineage>
        <taxon>Eukaryota</taxon>
        <taxon>Viridiplantae</taxon>
        <taxon>Streptophyta</taxon>
        <taxon>Embryophyta</taxon>
        <taxon>Tracheophyta</taxon>
        <taxon>Spermatophyta</taxon>
        <taxon>Magnoliopsida</taxon>
        <taxon>Liliopsida</taxon>
        <taxon>Zingiberales</taxon>
        <taxon>Cannaceae</taxon>
        <taxon>Canna</taxon>
    </lineage>
</organism>
<accession>A0AAQ3K708</accession>
<feature type="signal peptide" evidence="8">
    <location>
        <begin position="1"/>
        <end position="25"/>
    </location>
</feature>
<keyword evidence="7" id="KW-1015">Disulfide bond</keyword>
<evidence type="ECO:0000256" key="7">
    <source>
        <dbReference type="ARBA" id="ARBA00023157"/>
    </source>
</evidence>
<sequence>MEGKQWMLLLLLVVLLVAVSMDLSGYQLQSPLTAGYRSKAQEGAAEKVNGREVIKSSDSERLPIVANLSNCHASLTDAGVPVYCCPIWKDGDQELVDFQFPDPSSPMRIRRPIHKIDDEYRAKYARAVEIMKNLPDDHPHNYRRQANMHCLYCTGAYNQMSSEALYKIHRTWLFFPWHRAFLYFHERILGKLIGDENFSLIYWAWDHPDGMWFPEMFKNGSLIAMQRDPYHFQHAVDDNYARVERNLTDSEQILDNLALMYHQMVSGAKKSELFMGCKLRHGVSGFCDIPGTIEAAPHNTVHSWVGNRNNPEREYMGAFYSAARDPVFFGHHSEIDRMWTVWRRMRGNKHPATEFPDEDWLDTEFTFYDENVRLVRIKVRDVLDHTKLRYKYQDVDFRWLNARPKPSVAPHVARSILKKRHAEQQSLLRMPGSDQQQLEQQGNWTLDKPITVRLERPRVNRTKEEKEEEEEIIYIYGINTKRSSFVKFDVFVNVVEETVLSPRSREFAGTFVDIQHVSRSKDGMKMKSGLKLGISELLEDLEADGDDSIWVTLVPRGDAGSLNTTVEGLRIEYMR</sequence>